<keyword evidence="1" id="KW-0472">Membrane</keyword>
<evidence type="ECO:0000313" key="3">
    <source>
        <dbReference type="Proteomes" id="UP000294796"/>
    </source>
</evidence>
<reference evidence="2 3" key="1">
    <citation type="submission" date="2019-03" db="EMBL/GenBank/DDBJ databases">
        <title>Luteimonas zhaokaii sp.nov., isolated from the rectal contents of Plateau pika in Yushu, Qinghai Province, China.</title>
        <authorList>
            <person name="Zhang G."/>
        </authorList>
    </citation>
    <scope>NUCLEOTIDE SEQUENCE [LARGE SCALE GENOMIC DNA]</scope>
    <source>
        <strain evidence="2 3">B9</strain>
    </source>
</reference>
<feature type="transmembrane region" description="Helical" evidence="1">
    <location>
        <begin position="63"/>
        <end position="83"/>
    </location>
</feature>
<dbReference type="OrthoDB" id="5986400at2"/>
<dbReference type="EMBL" id="SMTF01000003">
    <property type="protein sequence ID" value="TDK25966.1"/>
    <property type="molecule type" value="Genomic_DNA"/>
</dbReference>
<keyword evidence="3" id="KW-1185">Reference proteome</keyword>
<keyword evidence="1" id="KW-0812">Transmembrane</keyword>
<organism evidence="2 3">
    <name type="scientific">Luteimonas aestuarii</name>
    <dbReference type="NCBI Taxonomy" id="453837"/>
    <lineage>
        <taxon>Bacteria</taxon>
        <taxon>Pseudomonadati</taxon>
        <taxon>Pseudomonadota</taxon>
        <taxon>Gammaproteobacteria</taxon>
        <taxon>Lysobacterales</taxon>
        <taxon>Lysobacteraceae</taxon>
        <taxon>Luteimonas</taxon>
    </lineage>
</organism>
<evidence type="ECO:0000313" key="2">
    <source>
        <dbReference type="EMBL" id="TDK25966.1"/>
    </source>
</evidence>
<gene>
    <name evidence="2" type="ORF">E2F46_04995</name>
</gene>
<sequence length="92" mass="9797">MDALAPLLVAIGAMPALGIAAWYMRAAADPLAHRIALHWALIALSMFVGAAGLYWAGNDQSRVAAVAILMVVAVNALAVSMILQMRRRDRGR</sequence>
<proteinExistence type="predicted"/>
<keyword evidence="1" id="KW-1133">Transmembrane helix</keyword>
<feature type="transmembrane region" description="Helical" evidence="1">
    <location>
        <begin position="6"/>
        <end position="24"/>
    </location>
</feature>
<dbReference type="AlphaFoldDB" id="A0A4R5TXP1"/>
<comment type="caution">
    <text evidence="2">The sequence shown here is derived from an EMBL/GenBank/DDBJ whole genome shotgun (WGS) entry which is preliminary data.</text>
</comment>
<dbReference type="Proteomes" id="UP000294796">
    <property type="component" value="Unassembled WGS sequence"/>
</dbReference>
<accession>A0A4R5TXP1</accession>
<feature type="transmembrane region" description="Helical" evidence="1">
    <location>
        <begin position="36"/>
        <end position="57"/>
    </location>
</feature>
<protein>
    <submittedName>
        <fullName evidence="2">Uncharacterized protein</fullName>
    </submittedName>
</protein>
<evidence type="ECO:0000256" key="1">
    <source>
        <dbReference type="SAM" id="Phobius"/>
    </source>
</evidence>
<name>A0A4R5TXP1_9GAMM</name>
<dbReference type="RefSeq" id="WP_133320998.1">
    <property type="nucleotide sequence ID" value="NZ_SMTF01000003.1"/>
</dbReference>